<dbReference type="SMART" id="SM00382">
    <property type="entry name" value="AAA"/>
    <property type="match status" value="1"/>
</dbReference>
<dbReference type="PANTHER" id="PTHR24220">
    <property type="entry name" value="IMPORT ATP-BINDING PROTEIN"/>
    <property type="match status" value="1"/>
</dbReference>
<dbReference type="GO" id="GO:0016887">
    <property type="term" value="F:ATP hydrolysis activity"/>
    <property type="evidence" value="ECO:0007669"/>
    <property type="project" value="InterPro"/>
</dbReference>
<dbReference type="AlphaFoldDB" id="A0A2M9Y2T8"/>
<dbReference type="InterPro" id="IPR003593">
    <property type="entry name" value="AAA+_ATPase"/>
</dbReference>
<keyword evidence="2" id="KW-0547">Nucleotide-binding</keyword>
<dbReference type="InterPro" id="IPR003439">
    <property type="entry name" value="ABC_transporter-like_ATP-bd"/>
</dbReference>
<protein>
    <submittedName>
        <fullName evidence="5">ABC transporter ATP-binding protein</fullName>
    </submittedName>
</protein>
<dbReference type="PROSITE" id="PS50893">
    <property type="entry name" value="ABC_TRANSPORTER_2"/>
    <property type="match status" value="1"/>
</dbReference>
<dbReference type="SUPFAM" id="SSF52540">
    <property type="entry name" value="P-loop containing nucleoside triphosphate hydrolases"/>
    <property type="match status" value="1"/>
</dbReference>
<evidence type="ECO:0000256" key="3">
    <source>
        <dbReference type="ARBA" id="ARBA00022840"/>
    </source>
</evidence>
<evidence type="ECO:0000256" key="2">
    <source>
        <dbReference type="ARBA" id="ARBA00022741"/>
    </source>
</evidence>
<keyword evidence="1" id="KW-0813">Transport</keyword>
<dbReference type="RefSeq" id="WP_100790243.1">
    <property type="nucleotide sequence ID" value="NZ_NPDQ01000003.1"/>
</dbReference>
<keyword evidence="3 5" id="KW-0067">ATP-binding</keyword>
<dbReference type="GO" id="GO:0005524">
    <property type="term" value="F:ATP binding"/>
    <property type="evidence" value="ECO:0007669"/>
    <property type="project" value="UniProtKB-KW"/>
</dbReference>
<organism evidence="5 6">
    <name type="scientific">Leptospira brenneri</name>
    <dbReference type="NCBI Taxonomy" id="2023182"/>
    <lineage>
        <taxon>Bacteria</taxon>
        <taxon>Pseudomonadati</taxon>
        <taxon>Spirochaetota</taxon>
        <taxon>Spirochaetia</taxon>
        <taxon>Leptospirales</taxon>
        <taxon>Leptospiraceae</taxon>
        <taxon>Leptospira</taxon>
    </lineage>
</organism>
<comment type="caution">
    <text evidence="5">The sequence shown here is derived from an EMBL/GenBank/DDBJ whole genome shotgun (WGS) entry which is preliminary data.</text>
</comment>
<dbReference type="GO" id="GO:0022857">
    <property type="term" value="F:transmembrane transporter activity"/>
    <property type="evidence" value="ECO:0007669"/>
    <property type="project" value="TreeGrafter"/>
</dbReference>
<dbReference type="InterPro" id="IPR017911">
    <property type="entry name" value="MacB-like_ATP-bd"/>
</dbReference>
<gene>
    <name evidence="5" type="ORF">EHQ30_14865</name>
</gene>
<dbReference type="EMBL" id="RQFP01000014">
    <property type="protein sequence ID" value="TGK91496.1"/>
    <property type="molecule type" value="Genomic_DNA"/>
</dbReference>
<dbReference type="PANTHER" id="PTHR24220:SF662">
    <property type="entry name" value="ABC TRANSPORTER ATP-BINDING PROTEIN"/>
    <property type="match status" value="1"/>
</dbReference>
<accession>A0A2M9Y2T8</accession>
<sequence>MLLRVHSLTKRFGKDEAVSSVSFDVNQGDYVAIIGPSGSGKTTLLSMLTGMLSPTEGDILYDQIKLSQISKQELAEIRARDLGLVFQFSELVGNLTIKENILLPALFTRKFSNDDYIRKCDYLIEHLKLGDIQNSLPRTLSGGQIQKAAIARSLINDPAILFADEPSGDLDPENSYLVQLLLNEYNKRNHSIILVTHDMKLAFDAQTVYEMKNGKFDQVIKGE</sequence>
<evidence type="ECO:0000313" key="6">
    <source>
        <dbReference type="Proteomes" id="UP000297891"/>
    </source>
</evidence>
<dbReference type="InterPro" id="IPR027417">
    <property type="entry name" value="P-loop_NTPase"/>
</dbReference>
<evidence type="ECO:0000256" key="1">
    <source>
        <dbReference type="ARBA" id="ARBA00022448"/>
    </source>
</evidence>
<name>A0A2M9Y2T8_9LEPT</name>
<dbReference type="CDD" id="cd03255">
    <property type="entry name" value="ABC_MJ0796_LolCDE_FtsE"/>
    <property type="match status" value="1"/>
</dbReference>
<keyword evidence="6" id="KW-1185">Reference proteome</keyword>
<dbReference type="Pfam" id="PF00005">
    <property type="entry name" value="ABC_tran"/>
    <property type="match status" value="1"/>
</dbReference>
<proteinExistence type="predicted"/>
<evidence type="ECO:0000259" key="4">
    <source>
        <dbReference type="PROSITE" id="PS50893"/>
    </source>
</evidence>
<dbReference type="Proteomes" id="UP000297891">
    <property type="component" value="Unassembled WGS sequence"/>
</dbReference>
<feature type="domain" description="ABC transporter" evidence="4">
    <location>
        <begin position="3"/>
        <end position="223"/>
    </location>
</feature>
<dbReference type="OrthoDB" id="9805538at2"/>
<dbReference type="GO" id="GO:0005886">
    <property type="term" value="C:plasma membrane"/>
    <property type="evidence" value="ECO:0007669"/>
    <property type="project" value="TreeGrafter"/>
</dbReference>
<reference evidence="5" key="1">
    <citation type="journal article" date="2019" name="PLoS Negl. Trop. Dis.">
        <title>Revisiting the worldwide diversity of Leptospira species in the environment.</title>
        <authorList>
            <person name="Vincent A.T."/>
            <person name="Schiettekatte O."/>
            <person name="Bourhy P."/>
            <person name="Veyrier F.J."/>
            <person name="Picardeau M."/>
        </authorList>
    </citation>
    <scope>NUCLEOTIDE SEQUENCE [LARGE SCALE GENOMIC DNA]</scope>
    <source>
        <strain evidence="5">201800277</strain>
    </source>
</reference>
<dbReference type="InterPro" id="IPR015854">
    <property type="entry name" value="ABC_transpr_LolD-like"/>
</dbReference>
<evidence type="ECO:0000313" key="5">
    <source>
        <dbReference type="EMBL" id="TGK91496.1"/>
    </source>
</evidence>
<dbReference type="PROSITE" id="PS00211">
    <property type="entry name" value="ABC_TRANSPORTER_1"/>
    <property type="match status" value="1"/>
</dbReference>
<dbReference type="InterPro" id="IPR017871">
    <property type="entry name" value="ABC_transporter-like_CS"/>
</dbReference>
<dbReference type="Gene3D" id="3.40.50.300">
    <property type="entry name" value="P-loop containing nucleotide triphosphate hydrolases"/>
    <property type="match status" value="1"/>
</dbReference>